<dbReference type="InterPro" id="IPR027417">
    <property type="entry name" value="P-loop_NTPase"/>
</dbReference>
<sequence length="172" mass="20011">EEVRQAGGLFILGTERHESRRIDNQLRGRAGRQGDPGESRFFISLEDDLMRKFGGERVQTVMQTLGIEDDVPIENAFLTKTIESSQRKVEGRNFSIRKNVLDFDDVMSQQRMTIYSQRAKVLDGEDVSDYVKNMIKETIEENVKTYCSDDYPENWNLIGLREHFCKYAYKGR</sequence>
<dbReference type="SUPFAM" id="SSF81886">
    <property type="entry name" value="Helical scaffold and wing domains of SecA"/>
    <property type="match status" value="1"/>
</dbReference>
<keyword evidence="4" id="KW-0547">Nucleotide-binding</keyword>
<evidence type="ECO:0000256" key="5">
    <source>
        <dbReference type="ARBA" id="ARBA00022840"/>
    </source>
</evidence>
<dbReference type="FunFam" id="3.40.50.300:FF:000429">
    <property type="entry name" value="Preprotein translocase subunit SecA"/>
    <property type="match status" value="1"/>
</dbReference>
<evidence type="ECO:0000256" key="4">
    <source>
        <dbReference type="ARBA" id="ARBA00022741"/>
    </source>
</evidence>
<dbReference type="Pfam" id="PF07516">
    <property type="entry name" value="SecA_SW"/>
    <property type="match status" value="1"/>
</dbReference>
<keyword evidence="8" id="KW-0811">Translocation</keyword>
<dbReference type="GO" id="GO:0006886">
    <property type="term" value="P:intracellular protein transport"/>
    <property type="evidence" value="ECO:0007669"/>
    <property type="project" value="InterPro"/>
</dbReference>
<dbReference type="InterPro" id="IPR011116">
    <property type="entry name" value="SecA_Wing/Scaffold"/>
</dbReference>
<evidence type="ECO:0000256" key="9">
    <source>
        <dbReference type="ARBA" id="ARBA00023136"/>
    </source>
</evidence>
<dbReference type="Gene3D" id="3.40.50.300">
    <property type="entry name" value="P-loop containing nucleotide triphosphate hydrolases"/>
    <property type="match status" value="1"/>
</dbReference>
<evidence type="ECO:0000313" key="11">
    <source>
        <dbReference type="EMBL" id="EKC53299.1"/>
    </source>
</evidence>
<comment type="caution">
    <text evidence="11">The sequence shown here is derived from an EMBL/GenBank/DDBJ whole genome shotgun (WGS) entry which is preliminary data.</text>
</comment>
<dbReference type="PANTHER" id="PTHR30612:SF0">
    <property type="entry name" value="CHLOROPLAST PROTEIN-TRANSPORTING ATPASE"/>
    <property type="match status" value="1"/>
</dbReference>
<dbReference type="GO" id="GO:0017038">
    <property type="term" value="P:protein import"/>
    <property type="evidence" value="ECO:0007669"/>
    <property type="project" value="InterPro"/>
</dbReference>
<keyword evidence="9" id="KW-0472">Membrane</keyword>
<keyword evidence="5" id="KW-0067">ATP-binding</keyword>
<protein>
    <submittedName>
        <fullName evidence="11">Preprotein translocase subunit SecA</fullName>
    </submittedName>
</protein>
<evidence type="ECO:0000259" key="10">
    <source>
        <dbReference type="PROSITE" id="PS51196"/>
    </source>
</evidence>
<name>K1SCY3_9ZZZZ</name>
<dbReference type="InterPro" id="IPR014018">
    <property type="entry name" value="SecA_motor_DEAD"/>
</dbReference>
<dbReference type="GO" id="GO:0043952">
    <property type="term" value="P:protein transport by the Sec complex"/>
    <property type="evidence" value="ECO:0007669"/>
    <property type="project" value="TreeGrafter"/>
</dbReference>
<evidence type="ECO:0000256" key="7">
    <source>
        <dbReference type="ARBA" id="ARBA00022967"/>
    </source>
</evidence>
<reference evidence="11" key="1">
    <citation type="journal article" date="2013" name="Environ. Microbiol.">
        <title>Microbiota from the distal guts of lean and obese adolescents exhibit partial functional redundancy besides clear differences in community structure.</title>
        <authorList>
            <person name="Ferrer M."/>
            <person name="Ruiz A."/>
            <person name="Lanza F."/>
            <person name="Haange S.B."/>
            <person name="Oberbach A."/>
            <person name="Till H."/>
            <person name="Bargiela R."/>
            <person name="Campoy C."/>
            <person name="Segura M.T."/>
            <person name="Richter M."/>
            <person name="von Bergen M."/>
            <person name="Seifert J."/>
            <person name="Suarez A."/>
        </authorList>
    </citation>
    <scope>NUCLEOTIDE SEQUENCE</scope>
</reference>
<comment type="similarity">
    <text evidence="2">Belongs to the SecA family.</text>
</comment>
<evidence type="ECO:0000256" key="3">
    <source>
        <dbReference type="ARBA" id="ARBA00022448"/>
    </source>
</evidence>
<feature type="non-terminal residue" evidence="11">
    <location>
        <position position="1"/>
    </location>
</feature>
<feature type="domain" description="SecA family profile" evidence="10">
    <location>
        <begin position="1"/>
        <end position="74"/>
    </location>
</feature>
<keyword evidence="7" id="KW-1278">Translocase</keyword>
<evidence type="ECO:0000256" key="6">
    <source>
        <dbReference type="ARBA" id="ARBA00022927"/>
    </source>
</evidence>
<dbReference type="SUPFAM" id="SSF52540">
    <property type="entry name" value="P-loop containing nucleoside triphosphate hydrolases"/>
    <property type="match status" value="1"/>
</dbReference>
<dbReference type="InterPro" id="IPR000185">
    <property type="entry name" value="SecA"/>
</dbReference>
<dbReference type="GO" id="GO:0005524">
    <property type="term" value="F:ATP binding"/>
    <property type="evidence" value="ECO:0007669"/>
    <property type="project" value="UniProtKB-KW"/>
</dbReference>
<keyword evidence="6" id="KW-0653">Protein transport</keyword>
<dbReference type="InterPro" id="IPR036266">
    <property type="entry name" value="SecA_Wing/Scaffold_sf"/>
</dbReference>
<dbReference type="AlphaFoldDB" id="K1SCY3"/>
<dbReference type="PROSITE" id="PS51196">
    <property type="entry name" value="SECA_MOTOR_DEAD"/>
    <property type="match status" value="1"/>
</dbReference>
<proteinExistence type="inferred from homology"/>
<keyword evidence="3" id="KW-0813">Transport</keyword>
<dbReference type="Gene3D" id="1.10.3060.10">
    <property type="entry name" value="Helical scaffold and wing domains of SecA"/>
    <property type="match status" value="1"/>
</dbReference>
<evidence type="ECO:0000256" key="2">
    <source>
        <dbReference type="ARBA" id="ARBA00007650"/>
    </source>
</evidence>
<dbReference type="GO" id="GO:0005886">
    <property type="term" value="C:plasma membrane"/>
    <property type="evidence" value="ECO:0007669"/>
    <property type="project" value="TreeGrafter"/>
</dbReference>
<organism evidence="11">
    <name type="scientific">human gut metagenome</name>
    <dbReference type="NCBI Taxonomy" id="408170"/>
    <lineage>
        <taxon>unclassified sequences</taxon>
        <taxon>metagenomes</taxon>
        <taxon>organismal metagenomes</taxon>
    </lineage>
</organism>
<dbReference type="GO" id="GO:0006605">
    <property type="term" value="P:protein targeting"/>
    <property type="evidence" value="ECO:0007669"/>
    <property type="project" value="InterPro"/>
</dbReference>
<gene>
    <name evidence="11" type="ORF">OBE_12661</name>
</gene>
<comment type="subcellular location">
    <subcellularLocation>
        <location evidence="1">Membrane</location>
        <topology evidence="1">Peripheral membrane protein</topology>
    </subcellularLocation>
</comment>
<accession>K1SCY3</accession>
<dbReference type="EMBL" id="AJWZ01008728">
    <property type="protein sequence ID" value="EKC53299.1"/>
    <property type="molecule type" value="Genomic_DNA"/>
</dbReference>
<dbReference type="GO" id="GO:0005829">
    <property type="term" value="C:cytosol"/>
    <property type="evidence" value="ECO:0007669"/>
    <property type="project" value="TreeGrafter"/>
</dbReference>
<evidence type="ECO:0000256" key="1">
    <source>
        <dbReference type="ARBA" id="ARBA00004170"/>
    </source>
</evidence>
<dbReference type="PANTHER" id="PTHR30612">
    <property type="entry name" value="SECA INNER MEMBRANE COMPONENT OF SEC PROTEIN SECRETION SYSTEM"/>
    <property type="match status" value="1"/>
</dbReference>
<dbReference type="InterPro" id="IPR044722">
    <property type="entry name" value="SecA_SF2_C"/>
</dbReference>
<evidence type="ECO:0000256" key="8">
    <source>
        <dbReference type="ARBA" id="ARBA00023010"/>
    </source>
</evidence>
<dbReference type="Pfam" id="PF21090">
    <property type="entry name" value="P-loop_SecA"/>
    <property type="match status" value="1"/>
</dbReference>
<dbReference type="GO" id="GO:0031522">
    <property type="term" value="C:cell envelope Sec protein transport complex"/>
    <property type="evidence" value="ECO:0007669"/>
    <property type="project" value="TreeGrafter"/>
</dbReference>